<dbReference type="Proteomes" id="UP000293764">
    <property type="component" value="Unassembled WGS sequence"/>
</dbReference>
<accession>A0A4Q5N295</accession>
<evidence type="ECO:0000313" key="1">
    <source>
        <dbReference type="EMBL" id="RYV50191.1"/>
    </source>
</evidence>
<proteinExistence type="predicted"/>
<sequence>MSAWADVLDDVATRGGTPAQVAGRLRLPMPLVLAVLDHAERLGVLAVAGQGCGSGCPTGPDLPSGCTGCPLVASGPRLGNRRIPG</sequence>
<keyword evidence="2" id="KW-1185">Reference proteome</keyword>
<evidence type="ECO:0000313" key="2">
    <source>
        <dbReference type="Proteomes" id="UP000293764"/>
    </source>
</evidence>
<organism evidence="1 2">
    <name type="scientific">Pengzhenrongella frigida</name>
    <dbReference type="NCBI Taxonomy" id="1259133"/>
    <lineage>
        <taxon>Bacteria</taxon>
        <taxon>Bacillati</taxon>
        <taxon>Actinomycetota</taxon>
        <taxon>Actinomycetes</taxon>
        <taxon>Micrococcales</taxon>
        <taxon>Pengzhenrongella</taxon>
    </lineage>
</organism>
<dbReference type="RefSeq" id="WP_130103447.1">
    <property type="nucleotide sequence ID" value="NZ_SDWW01000039.1"/>
</dbReference>
<evidence type="ECO:0008006" key="3">
    <source>
        <dbReference type="Google" id="ProtNLM"/>
    </source>
</evidence>
<dbReference type="EMBL" id="SDWW01000039">
    <property type="protein sequence ID" value="RYV50191.1"/>
    <property type="molecule type" value="Genomic_DNA"/>
</dbReference>
<protein>
    <recommendedName>
        <fullName evidence="3">Transcriptional regulator HTH-type FeoC domain-containing protein</fullName>
    </recommendedName>
</protein>
<comment type="caution">
    <text evidence="1">The sequence shown here is derived from an EMBL/GenBank/DDBJ whole genome shotgun (WGS) entry which is preliminary data.</text>
</comment>
<gene>
    <name evidence="1" type="ORF">EUA98_14715</name>
</gene>
<name>A0A4Q5N295_9MICO</name>
<reference evidence="1 2" key="1">
    <citation type="submission" date="2019-01" db="EMBL/GenBank/DDBJ databases">
        <title>Novel species of Cellulomonas.</title>
        <authorList>
            <person name="Liu Q."/>
            <person name="Xin Y.-H."/>
        </authorList>
    </citation>
    <scope>NUCLEOTIDE SEQUENCE [LARGE SCALE GENOMIC DNA]</scope>
    <source>
        <strain evidence="1 2">HLT2-17</strain>
    </source>
</reference>
<dbReference type="AlphaFoldDB" id="A0A4Q5N295"/>